<evidence type="ECO:0000256" key="1">
    <source>
        <dbReference type="ARBA" id="ARBA00010555"/>
    </source>
</evidence>
<organism evidence="10 11">
    <name type="scientific">Eubacterium oxidoreducens</name>
    <dbReference type="NCBI Taxonomy" id="1732"/>
    <lineage>
        <taxon>Bacteria</taxon>
        <taxon>Bacillati</taxon>
        <taxon>Bacillota</taxon>
        <taxon>Clostridia</taxon>
        <taxon>Eubacteriales</taxon>
        <taxon>Eubacteriaceae</taxon>
        <taxon>Eubacterium</taxon>
    </lineage>
</organism>
<dbReference type="InterPro" id="IPR004593">
    <property type="entry name" value="SbcD"/>
</dbReference>
<dbReference type="NCBIfam" id="TIGR00619">
    <property type="entry name" value="sbcd"/>
    <property type="match status" value="1"/>
</dbReference>
<proteinExistence type="inferred from homology"/>
<dbReference type="Pfam" id="PF12320">
    <property type="entry name" value="SbcD_C"/>
    <property type="match status" value="1"/>
</dbReference>
<comment type="subunit">
    <text evidence="2 7">Heterodimer of SbcC and SbcD.</text>
</comment>
<keyword evidence="7" id="KW-0235">DNA replication</keyword>
<keyword evidence="7" id="KW-0233">DNA recombination</keyword>
<dbReference type="InterPro" id="IPR029052">
    <property type="entry name" value="Metallo-depent_PP-like"/>
</dbReference>
<evidence type="ECO:0000256" key="3">
    <source>
        <dbReference type="ARBA" id="ARBA00013365"/>
    </source>
</evidence>
<evidence type="ECO:0000256" key="6">
    <source>
        <dbReference type="ARBA" id="ARBA00022839"/>
    </source>
</evidence>
<dbReference type="GO" id="GO:0004519">
    <property type="term" value="F:endonuclease activity"/>
    <property type="evidence" value="ECO:0007669"/>
    <property type="project" value="UniProtKB-KW"/>
</dbReference>
<name>A0A1G6BKF6_EUBOX</name>
<reference evidence="10 11" key="1">
    <citation type="submission" date="2016-10" db="EMBL/GenBank/DDBJ databases">
        <authorList>
            <person name="de Groot N.N."/>
        </authorList>
    </citation>
    <scope>NUCLEOTIDE SEQUENCE [LARGE SCALE GENOMIC DNA]</scope>
    <source>
        <strain evidence="10 11">DSM 3217</strain>
    </source>
</reference>
<dbReference type="PANTHER" id="PTHR30337">
    <property type="entry name" value="COMPONENT OF ATP-DEPENDENT DSDNA EXONUCLEASE"/>
    <property type="match status" value="1"/>
</dbReference>
<dbReference type="Pfam" id="PF00149">
    <property type="entry name" value="Metallophos"/>
    <property type="match status" value="1"/>
</dbReference>
<keyword evidence="4 7" id="KW-0540">Nuclease</keyword>
<dbReference type="GO" id="GO:0006310">
    <property type="term" value="P:DNA recombination"/>
    <property type="evidence" value="ECO:0007669"/>
    <property type="project" value="UniProtKB-KW"/>
</dbReference>
<keyword evidence="7" id="KW-0255">Endonuclease</keyword>
<dbReference type="EMBL" id="FMXR01000011">
    <property type="protein sequence ID" value="SDB21130.1"/>
    <property type="molecule type" value="Genomic_DNA"/>
</dbReference>
<dbReference type="InterPro" id="IPR004843">
    <property type="entry name" value="Calcineurin-like_PHP"/>
</dbReference>
<evidence type="ECO:0000256" key="4">
    <source>
        <dbReference type="ARBA" id="ARBA00022722"/>
    </source>
</evidence>
<evidence type="ECO:0000259" key="8">
    <source>
        <dbReference type="Pfam" id="PF00149"/>
    </source>
</evidence>
<dbReference type="CDD" id="cd00840">
    <property type="entry name" value="MPP_Mre11_N"/>
    <property type="match status" value="1"/>
</dbReference>
<sequence length="379" mass="43335">MRFIHLSDLHIGKRGNEFSMLEEQKYILIEILNIVKEQKADAVLIAGDVYDKPTPGEDAVKLFDYFLTRLAQNRIATYIISGNHDSAVKLSFASELIKESNIYIAPAYDGNAQCFTLGEKDAPINLYLLPFIKPIVMRHLFPERAEEIKDYTDACRLAIEMMQVDEHACNVLVAHQFVTGAWRSESEEISVGGIDNIDASVFEPFDYVALGHIHGPQQVGRASIRYCGTPLKYSFSEVNHKKSVTLVEIIPGKEPKIDEILLSPKHDMREIKGTFEQLMMKENYEGTSTQDYIHAILTDEDEVPNALAKLRVIYPNIMKLTYDNNRTRENKIMKDTVDVEHKSELELFEEFFAMQNNIPMSDKQRELARELIEKLGKEV</sequence>
<dbReference type="STRING" id="1732.SAMN02910417_01572"/>
<evidence type="ECO:0000259" key="9">
    <source>
        <dbReference type="Pfam" id="PF12320"/>
    </source>
</evidence>
<keyword evidence="11" id="KW-1185">Reference proteome</keyword>
<comment type="function">
    <text evidence="7">SbcCD cleaves DNA hairpin structures. These structures can inhibit DNA replication and are intermediates in certain DNA recombination reactions. The complex acts as a 3'-&gt;5' double strand exonuclease that can open hairpins. It also has a 5' single-strand endonuclease activity.</text>
</comment>
<dbReference type="OrthoDB" id="9773856at2"/>
<accession>A0A1G6BKF6</accession>
<feature type="domain" description="Nuclease SbcCD subunit D C-terminal" evidence="9">
    <location>
        <begin position="265"/>
        <end position="355"/>
    </location>
</feature>
<evidence type="ECO:0000256" key="2">
    <source>
        <dbReference type="ARBA" id="ARBA00011322"/>
    </source>
</evidence>
<comment type="similarity">
    <text evidence="1 7">Belongs to the SbcD family.</text>
</comment>
<evidence type="ECO:0000256" key="5">
    <source>
        <dbReference type="ARBA" id="ARBA00022801"/>
    </source>
</evidence>
<dbReference type="Proteomes" id="UP000199228">
    <property type="component" value="Unassembled WGS sequence"/>
</dbReference>
<keyword evidence="5 7" id="KW-0378">Hydrolase</keyword>
<evidence type="ECO:0000313" key="11">
    <source>
        <dbReference type="Proteomes" id="UP000199228"/>
    </source>
</evidence>
<gene>
    <name evidence="7" type="primary">sbcD</name>
    <name evidence="10" type="ORF">SAMN02910417_01572</name>
</gene>
<dbReference type="AlphaFoldDB" id="A0A1G6BKF6"/>
<evidence type="ECO:0000313" key="10">
    <source>
        <dbReference type="EMBL" id="SDB21130.1"/>
    </source>
</evidence>
<dbReference type="InterPro" id="IPR026843">
    <property type="entry name" value="SbcD_C"/>
</dbReference>
<keyword evidence="6 7" id="KW-0269">Exonuclease</keyword>
<dbReference type="InterPro" id="IPR041796">
    <property type="entry name" value="Mre11_N"/>
</dbReference>
<dbReference type="GO" id="GO:0008408">
    <property type="term" value="F:3'-5' exonuclease activity"/>
    <property type="evidence" value="ECO:0007669"/>
    <property type="project" value="InterPro"/>
</dbReference>
<dbReference type="InterPro" id="IPR050535">
    <property type="entry name" value="DNA_Repair-Maintenance_Comp"/>
</dbReference>
<dbReference type="RefSeq" id="WP_090173813.1">
    <property type="nucleotide sequence ID" value="NZ_FMXR01000011.1"/>
</dbReference>
<dbReference type="PANTHER" id="PTHR30337:SF0">
    <property type="entry name" value="NUCLEASE SBCCD SUBUNIT D"/>
    <property type="match status" value="1"/>
</dbReference>
<evidence type="ECO:0000256" key="7">
    <source>
        <dbReference type="RuleBase" id="RU363069"/>
    </source>
</evidence>
<dbReference type="Gene3D" id="3.60.21.10">
    <property type="match status" value="1"/>
</dbReference>
<feature type="domain" description="Calcineurin-like phosphoesterase" evidence="8">
    <location>
        <begin position="1"/>
        <end position="216"/>
    </location>
</feature>
<dbReference type="SUPFAM" id="SSF56300">
    <property type="entry name" value="Metallo-dependent phosphatases"/>
    <property type="match status" value="1"/>
</dbReference>
<dbReference type="GO" id="GO:0006260">
    <property type="term" value="P:DNA replication"/>
    <property type="evidence" value="ECO:0007669"/>
    <property type="project" value="UniProtKB-KW"/>
</dbReference>
<protein>
    <recommendedName>
        <fullName evidence="3 7">Nuclease SbcCD subunit D</fullName>
    </recommendedName>
</protein>